<gene>
    <name evidence="2" type="ORF">A2544_01550</name>
</gene>
<comment type="caution">
    <text evidence="2">The sequence shown here is derived from an EMBL/GenBank/DDBJ whole genome shotgun (WGS) entry which is preliminary data.</text>
</comment>
<dbReference type="EMBL" id="MHWZ01000023">
    <property type="protein sequence ID" value="OHB17322.1"/>
    <property type="molecule type" value="Genomic_DNA"/>
</dbReference>
<dbReference type="STRING" id="1802782.A2544_01550"/>
<keyword evidence="1" id="KW-0812">Transmembrane</keyword>
<feature type="transmembrane region" description="Helical" evidence="1">
    <location>
        <begin position="31"/>
        <end position="51"/>
    </location>
</feature>
<evidence type="ECO:0000313" key="3">
    <source>
        <dbReference type="Proteomes" id="UP000176868"/>
    </source>
</evidence>
<dbReference type="AlphaFoldDB" id="A0A1G2V6W0"/>
<evidence type="ECO:0000313" key="2">
    <source>
        <dbReference type="EMBL" id="OHB17322.1"/>
    </source>
</evidence>
<feature type="transmembrane region" description="Helical" evidence="1">
    <location>
        <begin position="63"/>
        <end position="90"/>
    </location>
</feature>
<protein>
    <submittedName>
        <fullName evidence="2">Uncharacterized protein</fullName>
    </submittedName>
</protein>
<keyword evidence="1" id="KW-0472">Membrane</keyword>
<organism evidence="2 3">
    <name type="scientific">Candidatus Zambryskibacteria bacterium RIFOXYD2_FULL_43_10</name>
    <dbReference type="NCBI Taxonomy" id="1802782"/>
    <lineage>
        <taxon>Bacteria</taxon>
        <taxon>Candidatus Zambryskiibacteriota</taxon>
    </lineage>
</organism>
<name>A0A1G2V6W0_9BACT</name>
<sequence>MTLMNMKNRIMLSVYLEFFMRKLNNPFISESLIFITLAVILSIFVSVPSVISNMFISGNYYRYFIMAFSGTDLLVQMILVLTGFMILFFIKNITFRAMLRERFV</sequence>
<evidence type="ECO:0000256" key="1">
    <source>
        <dbReference type="SAM" id="Phobius"/>
    </source>
</evidence>
<proteinExistence type="predicted"/>
<dbReference type="Proteomes" id="UP000176868">
    <property type="component" value="Unassembled WGS sequence"/>
</dbReference>
<reference evidence="2 3" key="1">
    <citation type="journal article" date="2016" name="Nat. Commun.">
        <title>Thousands of microbial genomes shed light on interconnected biogeochemical processes in an aquifer system.</title>
        <authorList>
            <person name="Anantharaman K."/>
            <person name="Brown C.T."/>
            <person name="Hug L.A."/>
            <person name="Sharon I."/>
            <person name="Castelle C.J."/>
            <person name="Probst A.J."/>
            <person name="Thomas B.C."/>
            <person name="Singh A."/>
            <person name="Wilkins M.J."/>
            <person name="Karaoz U."/>
            <person name="Brodie E.L."/>
            <person name="Williams K.H."/>
            <person name="Hubbard S.S."/>
            <person name="Banfield J.F."/>
        </authorList>
    </citation>
    <scope>NUCLEOTIDE SEQUENCE [LARGE SCALE GENOMIC DNA]</scope>
</reference>
<keyword evidence="1" id="KW-1133">Transmembrane helix</keyword>
<accession>A0A1G2V6W0</accession>